<evidence type="ECO:0000313" key="2">
    <source>
        <dbReference type="EMBL" id="MBS0031083.1"/>
    </source>
</evidence>
<dbReference type="Gene3D" id="3.90.25.10">
    <property type="entry name" value="UDP-galactose 4-epimerase, domain 1"/>
    <property type="match status" value="1"/>
</dbReference>
<dbReference type="SUPFAM" id="SSF51735">
    <property type="entry name" value="NAD(P)-binding Rossmann-fold domains"/>
    <property type="match status" value="1"/>
</dbReference>
<dbReference type="PANTHER" id="PTHR43162:SF1">
    <property type="entry name" value="PRESTALK A DIFFERENTIATION PROTEIN A"/>
    <property type="match status" value="1"/>
</dbReference>
<dbReference type="InterPro" id="IPR051604">
    <property type="entry name" value="Ergot_Alk_Oxidoreductase"/>
</dbReference>
<dbReference type="Gene3D" id="3.40.50.720">
    <property type="entry name" value="NAD(P)-binding Rossmann-like Domain"/>
    <property type="match status" value="1"/>
</dbReference>
<evidence type="ECO:0000313" key="3">
    <source>
        <dbReference type="Proteomes" id="UP000676386"/>
    </source>
</evidence>
<name>A0ABS5J797_9BACT</name>
<dbReference type="PANTHER" id="PTHR43162">
    <property type="match status" value="1"/>
</dbReference>
<keyword evidence="3" id="KW-1185">Reference proteome</keyword>
<accession>A0ABS5J797</accession>
<dbReference type="Proteomes" id="UP000676386">
    <property type="component" value="Unassembled WGS sequence"/>
</dbReference>
<evidence type="ECO:0000259" key="1">
    <source>
        <dbReference type="Pfam" id="PF05368"/>
    </source>
</evidence>
<comment type="caution">
    <text evidence="2">The sequence shown here is derived from an EMBL/GenBank/DDBJ whole genome shotgun (WGS) entry which is preliminary data.</text>
</comment>
<dbReference type="InterPro" id="IPR008030">
    <property type="entry name" value="NmrA-like"/>
</dbReference>
<dbReference type="RefSeq" id="WP_211976218.1">
    <property type="nucleotide sequence ID" value="NZ_CBFHAM010000010.1"/>
</dbReference>
<protein>
    <submittedName>
        <fullName evidence="2">NmrA family NAD(P)-binding protein</fullName>
    </submittedName>
</protein>
<proteinExistence type="predicted"/>
<dbReference type="InterPro" id="IPR036291">
    <property type="entry name" value="NAD(P)-bd_dom_sf"/>
</dbReference>
<sequence>MENKQYITVFGATGKIGGAVLQFLSAAGIPAIAVTRNKSKAVELPGVTWVEADMAVKESLHKTMAQSSSVFLSSGMGSNFVEEQHNVIQAAAAAGVSHMVKLSSAAAGKSTPGSQIGKLHGEVEVLLKASGISWTILQPTGFMQNWLGEFSQRVKAARSIEEATGDGKRAYIDVRDIAEVAARILTAPAAYAGQTYVLTGGEAINYQQLATIISDATATPVTYVQLTIEAARQRMEQKGMPAWAVQTLIAYTEVQHNGGADFVSGAVAQILEKPARTAEDFVQDYAAWFN</sequence>
<gene>
    <name evidence="2" type="ORF">KE626_27395</name>
</gene>
<reference evidence="2 3" key="1">
    <citation type="submission" date="2021-04" db="EMBL/GenBank/DDBJ databases">
        <title>Chitinophaga sp. nov., isolated from the rhizosphere soil.</title>
        <authorList>
            <person name="He S."/>
        </authorList>
    </citation>
    <scope>NUCLEOTIDE SEQUENCE [LARGE SCALE GENOMIC DNA]</scope>
    <source>
        <strain evidence="2 3">2R12</strain>
    </source>
</reference>
<dbReference type="EMBL" id="JAGTXB010000019">
    <property type="protein sequence ID" value="MBS0031083.1"/>
    <property type="molecule type" value="Genomic_DNA"/>
</dbReference>
<dbReference type="Pfam" id="PF05368">
    <property type="entry name" value="NmrA"/>
    <property type="match status" value="1"/>
</dbReference>
<feature type="domain" description="NmrA-like" evidence="1">
    <location>
        <begin position="4"/>
        <end position="257"/>
    </location>
</feature>
<organism evidence="2 3">
    <name type="scientific">Chitinophaga hostae</name>
    <dbReference type="NCBI Taxonomy" id="2831022"/>
    <lineage>
        <taxon>Bacteria</taxon>
        <taxon>Pseudomonadati</taxon>
        <taxon>Bacteroidota</taxon>
        <taxon>Chitinophagia</taxon>
        <taxon>Chitinophagales</taxon>
        <taxon>Chitinophagaceae</taxon>
        <taxon>Chitinophaga</taxon>
    </lineage>
</organism>